<reference evidence="9" key="1">
    <citation type="journal article" date="2021" name="Sci. Adv.">
        <title>The American lobster genome reveals insights on longevity, neural, and immune adaptations.</title>
        <authorList>
            <person name="Polinski J.M."/>
            <person name="Zimin A.V."/>
            <person name="Clark K.F."/>
            <person name="Kohn A.B."/>
            <person name="Sadowski N."/>
            <person name="Timp W."/>
            <person name="Ptitsyn A."/>
            <person name="Khanna P."/>
            <person name="Romanova D.Y."/>
            <person name="Williams P."/>
            <person name="Greenwood S.J."/>
            <person name="Moroz L.L."/>
            <person name="Walt D.R."/>
            <person name="Bodnar A.G."/>
        </authorList>
    </citation>
    <scope>NUCLEOTIDE SEQUENCE</scope>
    <source>
        <strain evidence="9">GMGI-L3</strain>
    </source>
</reference>
<feature type="non-terminal residue" evidence="9">
    <location>
        <position position="201"/>
    </location>
</feature>
<sequence length="201" mass="22773">IYSGTLTAFLAIPSFERPVDSLIDLLHATRYDFVPGFLVGSSNEFLFKEAKTGIFRKVWEARHPTRSFSPTIDHAMDMVLKDKQVFVNARLGSVIRSMVRGRENYHLGRQTMYPQSYGVACKSGAPYKKVFERWSQAWWTQDQVNTVVKMTTAEHDTLKGPEPISLNHLQGAFLILGMGYLSAILVFLAHVILRSWCNTGD</sequence>
<keyword evidence="10" id="KW-1185">Reference proteome</keyword>
<evidence type="ECO:0000313" key="10">
    <source>
        <dbReference type="Proteomes" id="UP000747542"/>
    </source>
</evidence>
<dbReference type="EMBL" id="JAHLQT010014436">
    <property type="protein sequence ID" value="KAG7170273.1"/>
    <property type="molecule type" value="Genomic_DNA"/>
</dbReference>
<evidence type="ECO:0000313" key="9">
    <source>
        <dbReference type="EMBL" id="KAG7170273.1"/>
    </source>
</evidence>
<dbReference type="PANTHER" id="PTHR42643:SF24">
    <property type="entry name" value="IONOTROPIC RECEPTOR 60A"/>
    <property type="match status" value="1"/>
</dbReference>
<comment type="caution">
    <text evidence="9">The sequence shown here is derived from an EMBL/GenBank/DDBJ whole genome shotgun (WGS) entry which is preliminary data.</text>
</comment>
<evidence type="ECO:0000256" key="5">
    <source>
        <dbReference type="ARBA" id="ARBA00023136"/>
    </source>
</evidence>
<keyword evidence="5 8" id="KW-0472">Membrane</keyword>
<organism evidence="9 10">
    <name type="scientific">Homarus americanus</name>
    <name type="common">American lobster</name>
    <dbReference type="NCBI Taxonomy" id="6706"/>
    <lineage>
        <taxon>Eukaryota</taxon>
        <taxon>Metazoa</taxon>
        <taxon>Ecdysozoa</taxon>
        <taxon>Arthropoda</taxon>
        <taxon>Crustacea</taxon>
        <taxon>Multicrustacea</taxon>
        <taxon>Malacostraca</taxon>
        <taxon>Eumalacostraca</taxon>
        <taxon>Eucarida</taxon>
        <taxon>Decapoda</taxon>
        <taxon>Pleocyemata</taxon>
        <taxon>Astacidea</taxon>
        <taxon>Nephropoidea</taxon>
        <taxon>Nephropidae</taxon>
        <taxon>Homarus</taxon>
    </lineage>
</organism>
<keyword evidence="3 8" id="KW-0812">Transmembrane</keyword>
<dbReference type="Proteomes" id="UP000747542">
    <property type="component" value="Unassembled WGS sequence"/>
</dbReference>
<evidence type="ECO:0000256" key="1">
    <source>
        <dbReference type="ARBA" id="ARBA00004651"/>
    </source>
</evidence>
<dbReference type="AlphaFoldDB" id="A0A8J5N001"/>
<dbReference type="PANTHER" id="PTHR42643">
    <property type="entry name" value="IONOTROPIC RECEPTOR 20A-RELATED"/>
    <property type="match status" value="1"/>
</dbReference>
<dbReference type="Gene3D" id="3.40.190.10">
    <property type="entry name" value="Periplasmic binding protein-like II"/>
    <property type="match status" value="1"/>
</dbReference>
<evidence type="ECO:0000256" key="4">
    <source>
        <dbReference type="ARBA" id="ARBA00022989"/>
    </source>
</evidence>
<protein>
    <submittedName>
        <fullName evidence="9">Putative Glutamate receptor ionotropic, delta-1-like 41</fullName>
    </submittedName>
</protein>
<keyword evidence="7" id="KW-0325">Glycoprotein</keyword>
<keyword evidence="4 8" id="KW-1133">Transmembrane helix</keyword>
<evidence type="ECO:0000256" key="8">
    <source>
        <dbReference type="SAM" id="Phobius"/>
    </source>
</evidence>
<evidence type="ECO:0000256" key="6">
    <source>
        <dbReference type="ARBA" id="ARBA00023170"/>
    </source>
</evidence>
<dbReference type="GO" id="GO:0005886">
    <property type="term" value="C:plasma membrane"/>
    <property type="evidence" value="ECO:0007669"/>
    <property type="project" value="UniProtKB-SubCell"/>
</dbReference>
<evidence type="ECO:0000256" key="3">
    <source>
        <dbReference type="ARBA" id="ARBA00022692"/>
    </source>
</evidence>
<gene>
    <name evidence="9" type="primary">Grid1-L41</name>
    <name evidence="9" type="ORF">Hamer_G016076</name>
</gene>
<keyword evidence="2" id="KW-1003">Cell membrane</keyword>
<name>A0A8J5N001_HOMAM</name>
<feature type="transmembrane region" description="Helical" evidence="8">
    <location>
        <begin position="171"/>
        <end position="193"/>
    </location>
</feature>
<evidence type="ECO:0000256" key="2">
    <source>
        <dbReference type="ARBA" id="ARBA00022475"/>
    </source>
</evidence>
<keyword evidence="6 9" id="KW-0675">Receptor</keyword>
<dbReference type="InterPro" id="IPR052192">
    <property type="entry name" value="Insect_Ionotropic_Sensory_Rcpt"/>
</dbReference>
<accession>A0A8J5N001</accession>
<proteinExistence type="predicted"/>
<evidence type="ECO:0000256" key="7">
    <source>
        <dbReference type="ARBA" id="ARBA00023180"/>
    </source>
</evidence>
<dbReference type="SUPFAM" id="SSF53850">
    <property type="entry name" value="Periplasmic binding protein-like II"/>
    <property type="match status" value="1"/>
</dbReference>
<comment type="subcellular location">
    <subcellularLocation>
        <location evidence="1">Cell membrane</location>
        <topology evidence="1">Multi-pass membrane protein</topology>
    </subcellularLocation>
</comment>